<dbReference type="GO" id="GO:0010181">
    <property type="term" value="F:FMN binding"/>
    <property type="evidence" value="ECO:0007669"/>
    <property type="project" value="InterPro"/>
</dbReference>
<dbReference type="AlphaFoldDB" id="A0AAU7XCV4"/>
<dbReference type="RefSeq" id="WP_407051027.1">
    <property type="nucleotide sequence ID" value="NZ_CP158568.1"/>
</dbReference>
<gene>
    <name evidence="3" type="ORF">ABS361_06710</name>
</gene>
<dbReference type="InterPro" id="IPR002563">
    <property type="entry name" value="Flavin_Rdtase-like_dom"/>
</dbReference>
<reference evidence="3" key="1">
    <citation type="submission" date="2024-06" db="EMBL/GenBank/DDBJ databases">
        <title>Methylostella associata gen. nov., sp. nov., a novel Ancalomicrobiaceae-affiliated facultatively methylotrophic bacteria that feed on methanotrophs of the genus Methylococcus.</title>
        <authorList>
            <person name="Saltykova V."/>
            <person name="Danilova O.V."/>
            <person name="Oshkin I.Y."/>
            <person name="Belova S.E."/>
            <person name="Pimenov N.V."/>
            <person name="Dedysh S.N."/>
        </authorList>
    </citation>
    <scope>NUCLEOTIDE SEQUENCE</scope>
    <source>
        <strain evidence="3">S20</strain>
    </source>
</reference>
<dbReference type="InterPro" id="IPR050268">
    <property type="entry name" value="NADH-dep_flavin_reductase"/>
</dbReference>
<dbReference type="SUPFAM" id="SSF50475">
    <property type="entry name" value="FMN-binding split barrel"/>
    <property type="match status" value="1"/>
</dbReference>
<sequence length="198" mass="20051">MTASPNVPVRIAPGAEPADMTALRTLATGAATLLRAAFLDGMAGTATTVAVVATDGPAGRSGLTVSSLTSVSADGERPTLLVCVRADSPTAAAILSNGTFAVNVLGDHDAATADLFAGRTGIAGPERFDAVEWEPGTTGCPRLVDARATFECRLAETSRVGTHLILFGAVEAVVPGSAAGSALVYAERRYRRLAPLSA</sequence>
<protein>
    <submittedName>
        <fullName evidence="3">Flavin reductase family protein</fullName>
    </submittedName>
</protein>
<dbReference type="SMART" id="SM00903">
    <property type="entry name" value="Flavin_Reduct"/>
    <property type="match status" value="1"/>
</dbReference>
<organism evidence="3">
    <name type="scientific">Methyloraptor flagellatus</name>
    <dbReference type="NCBI Taxonomy" id="3162530"/>
    <lineage>
        <taxon>Bacteria</taxon>
        <taxon>Pseudomonadati</taxon>
        <taxon>Pseudomonadota</taxon>
        <taxon>Alphaproteobacteria</taxon>
        <taxon>Hyphomicrobiales</taxon>
        <taxon>Ancalomicrobiaceae</taxon>
        <taxon>Methyloraptor</taxon>
    </lineage>
</organism>
<dbReference type="Gene3D" id="2.30.110.10">
    <property type="entry name" value="Electron Transport, Fmn-binding Protein, Chain A"/>
    <property type="match status" value="1"/>
</dbReference>
<dbReference type="KEGG" id="mflg:ABS361_06710"/>
<accession>A0AAU7XCV4</accession>
<proteinExistence type="predicted"/>
<dbReference type="PANTHER" id="PTHR30466:SF1">
    <property type="entry name" value="FMN REDUCTASE (NADH) RUTF"/>
    <property type="match status" value="1"/>
</dbReference>
<dbReference type="EMBL" id="CP158568">
    <property type="protein sequence ID" value="XBY45932.1"/>
    <property type="molecule type" value="Genomic_DNA"/>
</dbReference>
<dbReference type="PANTHER" id="PTHR30466">
    <property type="entry name" value="FLAVIN REDUCTASE"/>
    <property type="match status" value="1"/>
</dbReference>
<feature type="domain" description="Flavin reductase like" evidence="2">
    <location>
        <begin position="42"/>
        <end position="192"/>
    </location>
</feature>
<dbReference type="InterPro" id="IPR012349">
    <property type="entry name" value="Split_barrel_FMN-bd"/>
</dbReference>
<evidence type="ECO:0000256" key="1">
    <source>
        <dbReference type="ARBA" id="ARBA00023002"/>
    </source>
</evidence>
<evidence type="ECO:0000313" key="3">
    <source>
        <dbReference type="EMBL" id="XBY45932.1"/>
    </source>
</evidence>
<keyword evidence="1" id="KW-0560">Oxidoreductase</keyword>
<dbReference type="GO" id="GO:0042602">
    <property type="term" value="F:riboflavin reductase (NADPH) activity"/>
    <property type="evidence" value="ECO:0007669"/>
    <property type="project" value="TreeGrafter"/>
</dbReference>
<dbReference type="Pfam" id="PF01613">
    <property type="entry name" value="Flavin_Reduct"/>
    <property type="match status" value="1"/>
</dbReference>
<evidence type="ECO:0000259" key="2">
    <source>
        <dbReference type="SMART" id="SM00903"/>
    </source>
</evidence>
<name>A0AAU7XCV4_9HYPH</name>